<protein>
    <submittedName>
        <fullName evidence="3">Fatty acid--CoA ligase</fullName>
    </submittedName>
</protein>
<feature type="domain" description="AMP-dependent synthetase/ligase" evidence="1">
    <location>
        <begin position="21"/>
        <end position="372"/>
    </location>
</feature>
<dbReference type="GO" id="GO:0016878">
    <property type="term" value="F:acid-thiol ligase activity"/>
    <property type="evidence" value="ECO:0007669"/>
    <property type="project" value="UniProtKB-ARBA"/>
</dbReference>
<proteinExistence type="predicted"/>
<dbReference type="Pfam" id="PF00501">
    <property type="entry name" value="AMP-binding"/>
    <property type="match status" value="1"/>
</dbReference>
<dbReference type="SUPFAM" id="SSF56801">
    <property type="entry name" value="Acetyl-CoA synthetase-like"/>
    <property type="match status" value="1"/>
</dbReference>
<dbReference type="InterPro" id="IPR025110">
    <property type="entry name" value="AMP-bd_C"/>
</dbReference>
<dbReference type="Gene3D" id="3.40.50.12780">
    <property type="entry name" value="N-terminal domain of ligase-like"/>
    <property type="match status" value="1"/>
</dbReference>
<reference evidence="3 4" key="1">
    <citation type="submission" date="2017-10" db="EMBL/GenBank/DDBJ databases">
        <title>Comparative genomics between pathogenic Norcardia.</title>
        <authorList>
            <person name="Zeng L."/>
        </authorList>
    </citation>
    <scope>NUCLEOTIDE SEQUENCE [LARGE SCALE GENOMIC DNA]</scope>
    <source>
        <strain evidence="3 4">NC_YFY_NT001</strain>
    </source>
</reference>
<dbReference type="Proteomes" id="UP000221961">
    <property type="component" value="Chromosome"/>
</dbReference>
<accession>A0A291RUI3</accession>
<dbReference type="Pfam" id="PF13193">
    <property type="entry name" value="AMP-binding_C"/>
    <property type="match status" value="1"/>
</dbReference>
<dbReference type="AlphaFoldDB" id="A0A291RUI3"/>
<dbReference type="InterPro" id="IPR045851">
    <property type="entry name" value="AMP-bd_C_sf"/>
</dbReference>
<sequence length="515" mass="55418">MSPMTADSADKTAVGFTLAAFAQHPEQVAITHARGEWTYGELLDRIYRTARALSAQGLGRGDAVALATGAAPETFVLRFAANTLGCATVVLYDDLAPSVLVDMLRYVDAKAVVLRPDHGADRVVTAAKQVPGITVLAMGLHPDAVNLADLAAAESGEPVPVQARPEDLASIRLTGGSTGEPKGIPQTASLPPYFSSEFLPMWAMTQLMCTAIGHLGGQLAEWVLTAGGRVVLQDGVFDPDHVLKAIEREKVQFIWMQPAMLHRLLGHPALESTDTSSLRSLMITGGPSTPERIVQALRRFGPIITQGYGAFEAGQITMLSPQEHQRPELLTTVGRPFPGVQVSIRNSGGEEQQTGTTGEIWVRGSELMTGYYKRPDLTAQAMRDGWYNTGDLGFLDTEGYLSVVGRSKDIIIAHPETVYPAQVEKVLHRHENIQQAVVFGTTNGIDNDEKICAAIVPTPPQHELPTSDVTGWVRSELGEAYAPEVVLILPEIPTTGSNKPDRTALRRMAANQLGV</sequence>
<dbReference type="KEGG" id="ntp:CRH09_38320"/>
<evidence type="ECO:0000313" key="4">
    <source>
        <dbReference type="Proteomes" id="UP000221961"/>
    </source>
</evidence>
<name>A0A291RUI3_9NOCA</name>
<evidence type="ECO:0000259" key="1">
    <source>
        <dbReference type="Pfam" id="PF00501"/>
    </source>
</evidence>
<dbReference type="Gene3D" id="3.30.300.30">
    <property type="match status" value="1"/>
</dbReference>
<dbReference type="InterPro" id="IPR050237">
    <property type="entry name" value="ATP-dep_AMP-bd_enzyme"/>
</dbReference>
<dbReference type="InterPro" id="IPR000873">
    <property type="entry name" value="AMP-dep_synth/lig_dom"/>
</dbReference>
<keyword evidence="3" id="KW-0436">Ligase</keyword>
<dbReference type="PANTHER" id="PTHR43767:SF1">
    <property type="entry name" value="NONRIBOSOMAL PEPTIDE SYNTHASE PES1 (EUROFUNG)-RELATED"/>
    <property type="match status" value="1"/>
</dbReference>
<dbReference type="InterPro" id="IPR042099">
    <property type="entry name" value="ANL_N_sf"/>
</dbReference>
<feature type="domain" description="AMP-binding enzyme C-terminal" evidence="2">
    <location>
        <begin position="422"/>
        <end position="499"/>
    </location>
</feature>
<dbReference type="PROSITE" id="PS00455">
    <property type="entry name" value="AMP_BINDING"/>
    <property type="match status" value="1"/>
</dbReference>
<dbReference type="InterPro" id="IPR020845">
    <property type="entry name" value="AMP-binding_CS"/>
</dbReference>
<organism evidence="3 4">
    <name type="scientific">Nocardia terpenica</name>
    <dbReference type="NCBI Taxonomy" id="455432"/>
    <lineage>
        <taxon>Bacteria</taxon>
        <taxon>Bacillati</taxon>
        <taxon>Actinomycetota</taxon>
        <taxon>Actinomycetes</taxon>
        <taxon>Mycobacteriales</taxon>
        <taxon>Nocardiaceae</taxon>
        <taxon>Nocardia</taxon>
    </lineage>
</organism>
<evidence type="ECO:0000313" key="3">
    <source>
        <dbReference type="EMBL" id="ATL71163.1"/>
    </source>
</evidence>
<gene>
    <name evidence="3" type="ORF">CRH09_38320</name>
</gene>
<dbReference type="EMBL" id="CP023778">
    <property type="protein sequence ID" value="ATL71163.1"/>
    <property type="molecule type" value="Genomic_DNA"/>
</dbReference>
<dbReference type="PANTHER" id="PTHR43767">
    <property type="entry name" value="LONG-CHAIN-FATTY-ACID--COA LIGASE"/>
    <property type="match status" value="1"/>
</dbReference>
<evidence type="ECO:0000259" key="2">
    <source>
        <dbReference type="Pfam" id="PF13193"/>
    </source>
</evidence>